<dbReference type="GO" id="GO:0005975">
    <property type="term" value="P:carbohydrate metabolic process"/>
    <property type="evidence" value="ECO:0007669"/>
    <property type="project" value="InterPro"/>
</dbReference>
<dbReference type="InterPro" id="IPR008928">
    <property type="entry name" value="6-hairpin_glycosidase_sf"/>
</dbReference>
<dbReference type="OrthoDB" id="654211at2759"/>
<dbReference type="AlphaFoldDB" id="A0A0N1HTL3"/>
<dbReference type="Proteomes" id="UP000038010">
    <property type="component" value="Unassembled WGS sequence"/>
</dbReference>
<protein>
    <submittedName>
        <fullName evidence="3">Non-reducing end beta-L-arabinofuranosidase</fullName>
    </submittedName>
</protein>
<dbReference type="PANTHER" id="PTHR43465:SF2">
    <property type="entry name" value="DUF1680 DOMAIN PROTEIN (AFU_ORTHOLOGUE AFUA_1G08910)"/>
    <property type="match status" value="1"/>
</dbReference>
<evidence type="ECO:0000259" key="1">
    <source>
        <dbReference type="Pfam" id="PF07944"/>
    </source>
</evidence>
<dbReference type="Pfam" id="PF20737">
    <property type="entry name" value="Glyco_hydro127C"/>
    <property type="match status" value="1"/>
</dbReference>
<dbReference type="EMBL" id="LFJN01000007">
    <property type="protein sequence ID" value="KPI42414.1"/>
    <property type="molecule type" value="Genomic_DNA"/>
</dbReference>
<dbReference type="RefSeq" id="XP_018002377.1">
    <property type="nucleotide sequence ID" value="XM_018150359.1"/>
</dbReference>
<evidence type="ECO:0000259" key="2">
    <source>
        <dbReference type="Pfam" id="PF20737"/>
    </source>
</evidence>
<accession>A0A0N1HTL3</accession>
<sequence length="641" mass="72611">MALYQPAELKAVDFTSPFYGSLKKLIRGTTLPTVIKSLKDTGRFYALSWTRGNAPKTAHCFWDSDAYKVMEAVCYWLIKEDDETLRRDLEEYVGFVRAAQWSDGYINSYYTLHEPQNRLTNLRDMHELYCLGHLAEFAVAYHALTGKYDLIDVCRRYVHLLYDTVIPKKGYCGHQELELALIRLYEVTNDDLFLDTAAYFIHERGQRDSDGQNFYDHECRARGIDPTADFRNRGNFRFPRDYAYMQAHKPLVEQPEIDGHCVRAVYFLTGALHYSLIRRERSGEILKAVERLFDDMTQRKMYITGGIGAVARNEGFGPAYFLPDLQEGGGCYSETCASFGTMMLCERFLRDRLDSKYGDVMETALMNCVLGALATDGQSFYYENPLATQANKPWHRSKWFDTACCPPNIVKIWGLLPTVQFSTKGNTIAIHLHYSSTYTTTIDGEEATVSIDSSYPFGDSVKVVVKCAKPVTIALRIPHWSRGQYESGDSKTSLKDGYIYFEHTADAIAATSTLQLKLAMQPYPLFPHPSTGKDSIAFQRGPFIYCAESNDNTDLASLDNTFVSPEAKIKESVVDDLAGATKVLVLDVECSVKKSWEEGAGSLYHAAKPEWESGKNLRLIPYFLRENRGGDGAMRVWFGRA</sequence>
<dbReference type="STRING" id="1664694.A0A0N1HTL3"/>
<feature type="domain" description="Non-reducing end beta-L-arabinofuranosidase-like GH127 catalytic" evidence="1">
    <location>
        <begin position="12"/>
        <end position="413"/>
    </location>
</feature>
<name>A0A0N1HTL3_9EURO</name>
<keyword evidence="4" id="KW-1185">Reference proteome</keyword>
<reference evidence="3 4" key="1">
    <citation type="submission" date="2015-06" db="EMBL/GenBank/DDBJ databases">
        <title>Draft genome of the ant-associated black yeast Phialophora attae CBS 131958.</title>
        <authorList>
            <person name="Moreno L.F."/>
            <person name="Stielow B.J."/>
            <person name="de Hoog S."/>
            <person name="Vicente V.A."/>
            <person name="Weiss V.A."/>
            <person name="de Vries M."/>
            <person name="Cruz L.M."/>
            <person name="Souza E.M."/>
        </authorList>
    </citation>
    <scope>NUCLEOTIDE SEQUENCE [LARGE SCALE GENOMIC DNA]</scope>
    <source>
        <strain evidence="3 4">CBS 131958</strain>
    </source>
</reference>
<proteinExistence type="predicted"/>
<evidence type="ECO:0000313" key="4">
    <source>
        <dbReference type="Proteomes" id="UP000038010"/>
    </source>
</evidence>
<dbReference type="InterPro" id="IPR012878">
    <property type="entry name" value="Beta-AFase-like_GH127_cat"/>
</dbReference>
<organism evidence="3 4">
    <name type="scientific">Cyphellophora attinorum</name>
    <dbReference type="NCBI Taxonomy" id="1664694"/>
    <lineage>
        <taxon>Eukaryota</taxon>
        <taxon>Fungi</taxon>
        <taxon>Dikarya</taxon>
        <taxon>Ascomycota</taxon>
        <taxon>Pezizomycotina</taxon>
        <taxon>Eurotiomycetes</taxon>
        <taxon>Chaetothyriomycetidae</taxon>
        <taxon>Chaetothyriales</taxon>
        <taxon>Cyphellophoraceae</taxon>
        <taxon>Cyphellophora</taxon>
    </lineage>
</organism>
<dbReference type="InterPro" id="IPR049174">
    <property type="entry name" value="Beta-AFase-like"/>
</dbReference>
<dbReference type="Pfam" id="PF07944">
    <property type="entry name" value="Beta-AFase-like_GH127_cat"/>
    <property type="match status" value="1"/>
</dbReference>
<comment type="caution">
    <text evidence="3">The sequence shown here is derived from an EMBL/GenBank/DDBJ whole genome shotgun (WGS) entry which is preliminary data.</text>
</comment>
<gene>
    <name evidence="3" type="ORF">AB675_9794</name>
</gene>
<dbReference type="VEuPathDB" id="FungiDB:AB675_9794"/>
<evidence type="ECO:0000313" key="3">
    <source>
        <dbReference type="EMBL" id="KPI42414.1"/>
    </source>
</evidence>
<dbReference type="SUPFAM" id="SSF48208">
    <property type="entry name" value="Six-hairpin glycosidases"/>
    <property type="match status" value="1"/>
</dbReference>
<dbReference type="PANTHER" id="PTHR43465">
    <property type="entry name" value="DUF1680 DOMAIN PROTEIN (AFU_ORTHOLOGUE AFUA_1G08910)"/>
    <property type="match status" value="1"/>
</dbReference>
<feature type="domain" description="Non-reducing end beta-L-arabinofuranosidase-like GH127 C-terminal" evidence="2">
    <location>
        <begin position="533"/>
        <end position="638"/>
    </location>
</feature>
<dbReference type="GeneID" id="28742239"/>
<dbReference type="InterPro" id="IPR049049">
    <property type="entry name" value="Beta-AFase-like_GH127_C"/>
</dbReference>